<evidence type="ECO:0000256" key="4">
    <source>
        <dbReference type="SAM" id="SignalP"/>
    </source>
</evidence>
<keyword evidence="4" id="KW-0732">Signal</keyword>
<comment type="similarity">
    <text evidence="1">Belongs to the sulfatase family.</text>
</comment>
<dbReference type="OrthoDB" id="9777306at2"/>
<feature type="region of interest" description="Disordered" evidence="3">
    <location>
        <begin position="30"/>
        <end position="59"/>
    </location>
</feature>
<protein>
    <submittedName>
        <fullName evidence="6">Arylsulfatase</fullName>
    </submittedName>
</protein>
<dbReference type="Gene3D" id="3.40.720.10">
    <property type="entry name" value="Alkaline Phosphatase, subunit A"/>
    <property type="match status" value="1"/>
</dbReference>
<proteinExistence type="inferred from homology"/>
<feature type="chain" id="PRO_5038994200" evidence="4">
    <location>
        <begin position="22"/>
        <end position="588"/>
    </location>
</feature>
<dbReference type="InterPro" id="IPR006311">
    <property type="entry name" value="TAT_signal"/>
</dbReference>
<dbReference type="PROSITE" id="PS51318">
    <property type="entry name" value="TAT"/>
    <property type="match status" value="1"/>
</dbReference>
<keyword evidence="2" id="KW-0378">Hydrolase</keyword>
<evidence type="ECO:0000256" key="2">
    <source>
        <dbReference type="ARBA" id="ARBA00022801"/>
    </source>
</evidence>
<sequence length="588" mass="64548">MTLPRRRLLGLSALGVGGALAGCSAPGGVGAPPAGSPAATGGSGSPSADPGATSSPTAGQRPNVVLILADDMGFSDIGCYGSEIATPHLDRLAAGGVRMSQFYNTARCSPSRASLLTGLHPHQTGIGVLNKAGEHGYPGTLNRRCLTLAELLGDAGYATSMFGKWHLTAQVAKPDDSWPQGRGFDHHYGIIGGASSYFEPAALYADSRKLDPPQDFYLTTELGRRASEFVHDQVHNRPDQPFFLYLPFTAPHWPLHAPERWIKLQAGHYRAGWDTLRQQRYRRLVDSGMLSGRWKLGQRDPRVQPYDTITRPQWQQRRMEVYAAQIAMMDAAVGQLVEALTRTKQLDNTLIIFLSDNGGSAEELQARIAQADDSGADSGVDRRRTGSDPAAHRSTRVRRGNDPTIVPGPATTYSSYGRGWAGVSNTPFREYKHWVHEGGISTPLIAHWPGRLPAGRISHHPHQLTDVMATVLDVTGLRYPASRAGRPLTPIEGRSMINSWLGRPEADRNRLLYWEHEGNCAVRQGRWKLVRKFGGPWELYDIDADRTELHDLAAAHRPVVQHLAAAYQAWAKRCGVHPWVIERKGRVR</sequence>
<feature type="domain" description="Sulfatase N-terminal" evidence="5">
    <location>
        <begin position="62"/>
        <end position="476"/>
    </location>
</feature>
<dbReference type="Proteomes" id="UP000199103">
    <property type="component" value="Chromosome I"/>
</dbReference>
<dbReference type="PANTHER" id="PTHR42693">
    <property type="entry name" value="ARYLSULFATASE FAMILY MEMBER"/>
    <property type="match status" value="1"/>
</dbReference>
<evidence type="ECO:0000313" key="7">
    <source>
        <dbReference type="Proteomes" id="UP000199103"/>
    </source>
</evidence>
<dbReference type="EMBL" id="LT629772">
    <property type="protein sequence ID" value="SDT41274.1"/>
    <property type="molecule type" value="Genomic_DNA"/>
</dbReference>
<dbReference type="RefSeq" id="WP_091530228.1">
    <property type="nucleotide sequence ID" value="NZ_LT629772.1"/>
</dbReference>
<dbReference type="STRING" id="630515.SAMN04489812_5685"/>
<dbReference type="Pfam" id="PF00884">
    <property type="entry name" value="Sulfatase"/>
    <property type="match status" value="1"/>
</dbReference>
<feature type="region of interest" description="Disordered" evidence="3">
    <location>
        <begin position="370"/>
        <end position="410"/>
    </location>
</feature>
<dbReference type="InterPro" id="IPR000917">
    <property type="entry name" value="Sulfatase_N"/>
</dbReference>
<organism evidence="6 7">
    <name type="scientific">Microlunatus soli</name>
    <dbReference type="NCBI Taxonomy" id="630515"/>
    <lineage>
        <taxon>Bacteria</taxon>
        <taxon>Bacillati</taxon>
        <taxon>Actinomycetota</taxon>
        <taxon>Actinomycetes</taxon>
        <taxon>Propionibacteriales</taxon>
        <taxon>Propionibacteriaceae</taxon>
        <taxon>Microlunatus</taxon>
    </lineage>
</organism>
<evidence type="ECO:0000256" key="1">
    <source>
        <dbReference type="ARBA" id="ARBA00008779"/>
    </source>
</evidence>
<dbReference type="AlphaFoldDB" id="A0A1H2A5T4"/>
<reference evidence="6 7" key="1">
    <citation type="submission" date="2016-10" db="EMBL/GenBank/DDBJ databases">
        <authorList>
            <person name="de Groot N.N."/>
        </authorList>
    </citation>
    <scope>NUCLEOTIDE SEQUENCE [LARGE SCALE GENOMIC DNA]</scope>
    <source>
        <strain evidence="6 7">DSM 21800</strain>
    </source>
</reference>
<gene>
    <name evidence="6" type="ORF">SAMN04489812_5685</name>
</gene>
<dbReference type="Gene3D" id="3.30.1120.10">
    <property type="match status" value="1"/>
</dbReference>
<keyword evidence="7" id="KW-1185">Reference proteome</keyword>
<dbReference type="CDD" id="cd16025">
    <property type="entry name" value="PAS_like"/>
    <property type="match status" value="1"/>
</dbReference>
<evidence type="ECO:0000259" key="5">
    <source>
        <dbReference type="Pfam" id="PF00884"/>
    </source>
</evidence>
<dbReference type="GO" id="GO:0004065">
    <property type="term" value="F:arylsulfatase activity"/>
    <property type="evidence" value="ECO:0007669"/>
    <property type="project" value="TreeGrafter"/>
</dbReference>
<dbReference type="InterPro" id="IPR017850">
    <property type="entry name" value="Alkaline_phosphatase_core_sf"/>
</dbReference>
<name>A0A1H2A5T4_9ACTN</name>
<evidence type="ECO:0000313" key="6">
    <source>
        <dbReference type="EMBL" id="SDT41274.1"/>
    </source>
</evidence>
<feature type="signal peptide" evidence="4">
    <location>
        <begin position="1"/>
        <end position="21"/>
    </location>
</feature>
<dbReference type="PANTHER" id="PTHR42693:SF53">
    <property type="entry name" value="ENDO-4-O-SULFATASE"/>
    <property type="match status" value="1"/>
</dbReference>
<accession>A0A1H2A5T4</accession>
<dbReference type="PROSITE" id="PS51257">
    <property type="entry name" value="PROKAR_LIPOPROTEIN"/>
    <property type="match status" value="1"/>
</dbReference>
<dbReference type="InterPro" id="IPR050738">
    <property type="entry name" value="Sulfatase"/>
</dbReference>
<evidence type="ECO:0000256" key="3">
    <source>
        <dbReference type="SAM" id="MobiDB-lite"/>
    </source>
</evidence>
<feature type="compositionally biased region" description="Low complexity" evidence="3">
    <location>
        <begin position="31"/>
        <end position="58"/>
    </location>
</feature>
<dbReference type="SUPFAM" id="SSF53649">
    <property type="entry name" value="Alkaline phosphatase-like"/>
    <property type="match status" value="1"/>
</dbReference>